<dbReference type="CDD" id="cd00156">
    <property type="entry name" value="REC"/>
    <property type="match status" value="1"/>
</dbReference>
<organism evidence="3 4">
    <name type="scientific">Pseudodesulfovibrio alkaliphilus</name>
    <dbReference type="NCBI Taxonomy" id="2661613"/>
    <lineage>
        <taxon>Bacteria</taxon>
        <taxon>Pseudomonadati</taxon>
        <taxon>Thermodesulfobacteriota</taxon>
        <taxon>Desulfovibrionia</taxon>
        <taxon>Desulfovibrionales</taxon>
        <taxon>Desulfovibrionaceae</taxon>
    </lineage>
</organism>
<comment type="caution">
    <text evidence="3">The sequence shown here is derived from an EMBL/GenBank/DDBJ whole genome shotgun (WGS) entry which is preliminary data.</text>
</comment>
<dbReference type="EMBL" id="WODC01000008">
    <property type="protein sequence ID" value="MUM78459.1"/>
    <property type="molecule type" value="Genomic_DNA"/>
</dbReference>
<dbReference type="SUPFAM" id="SSF52172">
    <property type="entry name" value="CheY-like"/>
    <property type="match status" value="1"/>
</dbReference>
<proteinExistence type="predicted"/>
<dbReference type="PROSITE" id="PS50110">
    <property type="entry name" value="RESPONSE_REGULATORY"/>
    <property type="match status" value="1"/>
</dbReference>
<dbReference type="SMART" id="SM00448">
    <property type="entry name" value="REC"/>
    <property type="match status" value="1"/>
</dbReference>
<name>A0A7K1KQT6_9BACT</name>
<evidence type="ECO:0000259" key="2">
    <source>
        <dbReference type="PROSITE" id="PS50110"/>
    </source>
</evidence>
<reference evidence="3 4" key="1">
    <citation type="submission" date="2019-11" db="EMBL/GenBank/DDBJ databases">
        <title>Pseudodesulfovibrio alkaliphilus, sp. nov., an alkaliphilic sulfate-reducing bacteria from mud volcano of Taman peninsula, Russia.</title>
        <authorList>
            <person name="Frolova A."/>
            <person name="Merkel A.Y."/>
            <person name="Slobodkin A.I."/>
        </authorList>
    </citation>
    <scope>NUCLEOTIDE SEQUENCE [LARGE SCALE GENOMIC DNA]</scope>
    <source>
        <strain evidence="3 4">F-1</strain>
    </source>
</reference>
<dbReference type="AlphaFoldDB" id="A0A7K1KQT6"/>
<feature type="domain" description="Response regulatory" evidence="2">
    <location>
        <begin position="5"/>
        <end position="132"/>
    </location>
</feature>
<evidence type="ECO:0000256" key="1">
    <source>
        <dbReference type="PROSITE-ProRule" id="PRU00169"/>
    </source>
</evidence>
<dbReference type="Gene3D" id="3.40.50.2300">
    <property type="match status" value="1"/>
</dbReference>
<accession>A0A7K1KQT6</accession>
<keyword evidence="1" id="KW-0597">Phosphoprotein</keyword>
<dbReference type="InterPro" id="IPR011006">
    <property type="entry name" value="CheY-like_superfamily"/>
</dbReference>
<gene>
    <name evidence="3" type="ORF">GKC30_12520</name>
</gene>
<feature type="modified residue" description="4-aspartylphosphate" evidence="1">
    <location>
        <position position="58"/>
    </location>
</feature>
<sequence length="134" mass="15205">MDRKKLLIVDDDTRFADLVAVKLAPHADCAVSPSGEDAVLRFQHQLRKNEPFDAVIMDIVMPGMSGHDAVEKMRETERRNHIDPRKSFKLLMLTAHRDMKNVSCSFFRNGADAFIPKENLSDKLLSELRKLGLA</sequence>
<dbReference type="InterPro" id="IPR001789">
    <property type="entry name" value="Sig_transdc_resp-reg_receiver"/>
</dbReference>
<dbReference type="Proteomes" id="UP000461162">
    <property type="component" value="Unassembled WGS sequence"/>
</dbReference>
<keyword evidence="4" id="KW-1185">Reference proteome</keyword>
<evidence type="ECO:0000313" key="3">
    <source>
        <dbReference type="EMBL" id="MUM78459.1"/>
    </source>
</evidence>
<dbReference type="PANTHER" id="PTHR43228:SF1">
    <property type="entry name" value="TWO-COMPONENT RESPONSE REGULATOR ARR22"/>
    <property type="match status" value="1"/>
</dbReference>
<dbReference type="RefSeq" id="WP_155935192.1">
    <property type="nucleotide sequence ID" value="NZ_WODC01000008.1"/>
</dbReference>
<dbReference type="InterPro" id="IPR052048">
    <property type="entry name" value="ST_Response_Regulator"/>
</dbReference>
<dbReference type="PANTHER" id="PTHR43228">
    <property type="entry name" value="TWO-COMPONENT RESPONSE REGULATOR"/>
    <property type="match status" value="1"/>
</dbReference>
<dbReference type="Pfam" id="PF00072">
    <property type="entry name" value="Response_reg"/>
    <property type="match status" value="1"/>
</dbReference>
<evidence type="ECO:0000313" key="4">
    <source>
        <dbReference type="Proteomes" id="UP000461162"/>
    </source>
</evidence>
<dbReference type="GO" id="GO:0000160">
    <property type="term" value="P:phosphorelay signal transduction system"/>
    <property type="evidence" value="ECO:0007669"/>
    <property type="project" value="InterPro"/>
</dbReference>
<protein>
    <submittedName>
        <fullName evidence="3">Response regulator</fullName>
    </submittedName>
</protein>